<proteinExistence type="predicted"/>
<keyword evidence="2" id="KW-0732">Signal</keyword>
<evidence type="ECO:0000256" key="1">
    <source>
        <dbReference type="SAM" id="MobiDB-lite"/>
    </source>
</evidence>
<dbReference type="Proteomes" id="UP001177023">
    <property type="component" value="Unassembled WGS sequence"/>
</dbReference>
<dbReference type="EMBL" id="CATQJA010001106">
    <property type="protein sequence ID" value="CAJ0565803.1"/>
    <property type="molecule type" value="Genomic_DNA"/>
</dbReference>
<dbReference type="EMBL" id="CATQJA010002650">
    <property type="protein sequence ID" value="CAJ0577354.1"/>
    <property type="molecule type" value="Genomic_DNA"/>
</dbReference>
<evidence type="ECO:0000313" key="4">
    <source>
        <dbReference type="EMBL" id="CAJ0565818.1"/>
    </source>
</evidence>
<reference evidence="4" key="1">
    <citation type="submission" date="2023-06" db="EMBL/GenBank/DDBJ databases">
        <authorList>
            <person name="Delattre M."/>
        </authorList>
    </citation>
    <scope>NUCLEOTIDE SEQUENCE</scope>
    <source>
        <strain evidence="4">AF72</strain>
    </source>
</reference>
<name>A0AA36CCA9_9BILA</name>
<keyword evidence="6" id="KW-1185">Reference proteome</keyword>
<evidence type="ECO:0000313" key="5">
    <source>
        <dbReference type="EMBL" id="CAJ0577354.1"/>
    </source>
</evidence>
<organism evidence="4 6">
    <name type="scientific">Mesorhabditis spiculigera</name>
    <dbReference type="NCBI Taxonomy" id="96644"/>
    <lineage>
        <taxon>Eukaryota</taxon>
        <taxon>Metazoa</taxon>
        <taxon>Ecdysozoa</taxon>
        <taxon>Nematoda</taxon>
        <taxon>Chromadorea</taxon>
        <taxon>Rhabditida</taxon>
        <taxon>Rhabditina</taxon>
        <taxon>Rhabditomorpha</taxon>
        <taxon>Rhabditoidea</taxon>
        <taxon>Rhabditidae</taxon>
        <taxon>Mesorhabditinae</taxon>
        <taxon>Mesorhabditis</taxon>
    </lineage>
</organism>
<accession>A0AA36CCA9</accession>
<feature type="non-terminal residue" evidence="4">
    <location>
        <position position="1"/>
    </location>
</feature>
<feature type="chain" id="PRO_5041630161" description="Lipoprotein" evidence="2">
    <location>
        <begin position="24"/>
        <end position="71"/>
    </location>
</feature>
<feature type="signal peptide" evidence="2">
    <location>
        <begin position="1"/>
        <end position="23"/>
    </location>
</feature>
<dbReference type="AlphaFoldDB" id="A0AA36CCA9"/>
<comment type="caution">
    <text evidence="4">The sequence shown here is derived from an EMBL/GenBank/DDBJ whole genome shotgun (WGS) entry which is preliminary data.</text>
</comment>
<evidence type="ECO:0008006" key="7">
    <source>
        <dbReference type="Google" id="ProtNLM"/>
    </source>
</evidence>
<dbReference type="EMBL" id="CATQJA010001106">
    <property type="protein sequence ID" value="CAJ0565818.1"/>
    <property type="molecule type" value="Genomic_DNA"/>
</dbReference>
<sequence>MFWLFYPGILLLMVVLCGKKKDAVPSIKERAYGASVMEETILTAESRDSKQSGQSRSKGSKQSTGKSNEKR</sequence>
<feature type="compositionally biased region" description="Low complexity" evidence="1">
    <location>
        <begin position="51"/>
        <end position="71"/>
    </location>
</feature>
<protein>
    <recommendedName>
        <fullName evidence="7">Lipoprotein</fullName>
    </recommendedName>
</protein>
<evidence type="ECO:0000313" key="6">
    <source>
        <dbReference type="Proteomes" id="UP001177023"/>
    </source>
</evidence>
<gene>
    <name evidence="5" type="ORF">MSPICULIGERA_LOCUS15627</name>
    <name evidence="3" type="ORF">MSPICULIGERA_LOCUS4430</name>
    <name evidence="4" type="ORF">MSPICULIGERA_LOCUS4445</name>
</gene>
<evidence type="ECO:0000256" key="2">
    <source>
        <dbReference type="SAM" id="SignalP"/>
    </source>
</evidence>
<evidence type="ECO:0000313" key="3">
    <source>
        <dbReference type="EMBL" id="CAJ0565803.1"/>
    </source>
</evidence>
<feature type="region of interest" description="Disordered" evidence="1">
    <location>
        <begin position="43"/>
        <end position="71"/>
    </location>
</feature>